<name>A0A1P8MQD4_9RHOB</name>
<dbReference type="STRING" id="299262.BWR18_00095"/>
<proteinExistence type="predicted"/>
<dbReference type="EMBL" id="CP019312">
    <property type="protein sequence ID" value="APX10275.1"/>
    <property type="molecule type" value="Genomic_DNA"/>
</dbReference>
<organism evidence="1 2">
    <name type="scientific">Tateyamaria omphalii</name>
    <dbReference type="NCBI Taxonomy" id="299262"/>
    <lineage>
        <taxon>Bacteria</taxon>
        <taxon>Pseudomonadati</taxon>
        <taxon>Pseudomonadota</taxon>
        <taxon>Alphaproteobacteria</taxon>
        <taxon>Rhodobacterales</taxon>
        <taxon>Roseobacteraceae</taxon>
        <taxon>Tateyamaria</taxon>
    </lineage>
</organism>
<evidence type="ECO:0000313" key="2">
    <source>
        <dbReference type="Proteomes" id="UP000186336"/>
    </source>
</evidence>
<evidence type="ECO:0000313" key="1">
    <source>
        <dbReference type="EMBL" id="APX10275.1"/>
    </source>
</evidence>
<sequence>MKGSIFLAKKRVLALQEAALKCRRADLRGLQGSCVDSLKSINARLDLLLDALPHIWTANPSSIVDDYRDLVEQISLIERAGVFALVHSSENDPFLSRLVQQICDDIGYLVQVPVVSETSPSHFEIDQWFNVLYVPPLEGQFLLHLPDLYHELGHPLLLEENLALLSLRSVKTEYTLAIFDRVAALNDAIVENERMQGSEAERRRFIAYSDFWTNHWMREFFCDLFATFCLGPAYGWSHCHLCLKLESDPFETPRLQQSKHPSDAARMTVILYGLRSLGFESESKAIEAMWADQLRLWGLSANMSHKQCYPDNALKSIAEHAISAFDRAGFKGARADQVSGVALCLNQAWEQFWQNPKGFGEWEIRAIEHLQKELASPTT</sequence>
<dbReference type="Proteomes" id="UP000186336">
    <property type="component" value="Chromosome"/>
</dbReference>
<accession>A0A1P8MQD4</accession>
<protein>
    <submittedName>
        <fullName evidence="1">Uncharacterized protein</fullName>
    </submittedName>
</protein>
<dbReference type="KEGG" id="tom:BWR18_00095"/>
<dbReference type="AlphaFoldDB" id="A0A1P8MQD4"/>
<keyword evidence="2" id="KW-1185">Reference proteome</keyword>
<reference evidence="1 2" key="1">
    <citation type="submission" date="2017-01" db="EMBL/GenBank/DDBJ databases">
        <title>Complete genome of Tateyamaria omphalii DOK1-4 isolated from seawater in Dokdo.</title>
        <authorList>
            <person name="Kim J.H."/>
            <person name="Chi W.-J."/>
        </authorList>
    </citation>
    <scope>NUCLEOTIDE SEQUENCE [LARGE SCALE GENOMIC DNA]</scope>
    <source>
        <strain evidence="1 2">DOK1-4</strain>
    </source>
</reference>
<gene>
    <name evidence="1" type="ORF">BWR18_00095</name>
</gene>